<keyword evidence="5" id="KW-0133">Cell shape</keyword>
<organism evidence="9 10">
    <name type="scientific">Bombilactobacillus thymidiniphilus</name>
    <dbReference type="NCBI Taxonomy" id="2923363"/>
    <lineage>
        <taxon>Bacteria</taxon>
        <taxon>Bacillati</taxon>
        <taxon>Bacillota</taxon>
        <taxon>Bacilli</taxon>
        <taxon>Lactobacillales</taxon>
        <taxon>Lactobacillaceae</taxon>
        <taxon>Bombilactobacillus</taxon>
    </lineage>
</organism>
<proteinExistence type="inferred from homology"/>
<keyword evidence="6 8" id="KW-1133">Transmembrane helix</keyword>
<name>A0ABY4PDG6_9LACO</name>
<feature type="transmembrane region" description="Helical" evidence="8">
    <location>
        <begin position="110"/>
        <end position="136"/>
    </location>
</feature>
<dbReference type="InterPro" id="IPR007227">
    <property type="entry name" value="Cell_shape_determining_MreD"/>
</dbReference>
<evidence type="ECO:0000256" key="4">
    <source>
        <dbReference type="ARBA" id="ARBA00022692"/>
    </source>
</evidence>
<keyword evidence="7 8" id="KW-0472">Membrane</keyword>
<evidence type="ECO:0000256" key="1">
    <source>
        <dbReference type="ARBA" id="ARBA00004651"/>
    </source>
</evidence>
<evidence type="ECO:0000256" key="5">
    <source>
        <dbReference type="ARBA" id="ARBA00022960"/>
    </source>
</evidence>
<dbReference type="RefSeq" id="WP_249513009.1">
    <property type="nucleotide sequence ID" value="NZ_CP093365.1"/>
</dbReference>
<feature type="transmembrane region" description="Helical" evidence="8">
    <location>
        <begin position="148"/>
        <end position="167"/>
    </location>
</feature>
<feature type="transmembrane region" description="Helical" evidence="8">
    <location>
        <begin position="79"/>
        <end position="98"/>
    </location>
</feature>
<gene>
    <name evidence="9" type="primary">mreD</name>
    <name evidence="9" type="ORF">MOO47_01060</name>
</gene>
<keyword evidence="4 8" id="KW-0812">Transmembrane</keyword>
<evidence type="ECO:0000313" key="10">
    <source>
        <dbReference type="Proteomes" id="UP000831947"/>
    </source>
</evidence>
<evidence type="ECO:0000313" key="9">
    <source>
        <dbReference type="EMBL" id="UQS83824.1"/>
    </source>
</evidence>
<evidence type="ECO:0000256" key="8">
    <source>
        <dbReference type="SAM" id="Phobius"/>
    </source>
</evidence>
<evidence type="ECO:0000256" key="6">
    <source>
        <dbReference type="ARBA" id="ARBA00022989"/>
    </source>
</evidence>
<evidence type="ECO:0000256" key="3">
    <source>
        <dbReference type="ARBA" id="ARBA00022475"/>
    </source>
</evidence>
<keyword evidence="10" id="KW-1185">Reference proteome</keyword>
<dbReference type="Proteomes" id="UP000831947">
    <property type="component" value="Chromosome"/>
</dbReference>
<comment type="similarity">
    <text evidence="2">Belongs to the MreD family.</text>
</comment>
<comment type="subcellular location">
    <subcellularLocation>
        <location evidence="1">Cell membrane</location>
        <topology evidence="1">Multi-pass membrane protein</topology>
    </subcellularLocation>
</comment>
<sequence>MINLKSNTSKYIVQVGLLLVAFFCDGLIKGVVPVFNLPSFKASPQFLLLILVMMSLRDAQNTRQLFWESLILGVLYDSYYSHVFGLYTIIFPLTLLIIQRIRFYVPETFIFEWSTYFIVLTLAIVYLYLIGIFLSLASTDVAVFVVNWLAPTLLVNSLFFVILYFPLAKLLNWLI</sequence>
<protein>
    <submittedName>
        <fullName evidence="9">Rod shape-determining protein MreD</fullName>
    </submittedName>
</protein>
<dbReference type="Pfam" id="PF04093">
    <property type="entry name" value="MreD"/>
    <property type="match status" value="1"/>
</dbReference>
<reference evidence="9 10" key="1">
    <citation type="journal article" date="2022" name="Int. J. Syst. Evol. Microbiol.">
        <title>Apilactobacillus apisilvae sp. nov., Nicolia spurrieriana gen. nov. sp. nov., Bombilactobacillus folatiphilus sp. nov. and Bombilactobacillus thymidiniphilus sp. nov., four new lactic acid bacterial isolates from stingless bees Tetragonula carbonaria and Austroplebeia australis.</title>
        <authorList>
            <person name="Oliphant S.A."/>
            <person name="Watson-Haigh N.S."/>
            <person name="Sumby K.M."/>
            <person name="Gardner J."/>
            <person name="Groom S."/>
            <person name="Jiranek V."/>
        </authorList>
    </citation>
    <scope>NUCLEOTIDE SEQUENCE [LARGE SCALE GENOMIC DNA]</scope>
    <source>
        <strain evidence="9 10">SG4_A1</strain>
    </source>
</reference>
<accession>A0ABY4PDG6</accession>
<feature type="transmembrane region" description="Helical" evidence="8">
    <location>
        <begin position="12"/>
        <end position="35"/>
    </location>
</feature>
<evidence type="ECO:0000256" key="7">
    <source>
        <dbReference type="ARBA" id="ARBA00023136"/>
    </source>
</evidence>
<dbReference type="EMBL" id="CP093365">
    <property type="protein sequence ID" value="UQS83824.1"/>
    <property type="molecule type" value="Genomic_DNA"/>
</dbReference>
<keyword evidence="3" id="KW-1003">Cell membrane</keyword>
<evidence type="ECO:0000256" key="2">
    <source>
        <dbReference type="ARBA" id="ARBA00007776"/>
    </source>
</evidence>
<dbReference type="NCBIfam" id="TIGR03426">
    <property type="entry name" value="shape_MreD"/>
    <property type="match status" value="1"/>
</dbReference>